<organism evidence="1 2">
    <name type="scientific">Candidatus Magnetominusculus xianensis</name>
    <dbReference type="NCBI Taxonomy" id="1748249"/>
    <lineage>
        <taxon>Bacteria</taxon>
        <taxon>Pseudomonadati</taxon>
        <taxon>Nitrospirota</taxon>
        <taxon>Nitrospiria</taxon>
        <taxon>Nitrospirales</taxon>
        <taxon>Nitrospiraceae</taxon>
        <taxon>Candidatus Magnetominusculus</taxon>
    </lineage>
</organism>
<protein>
    <submittedName>
        <fullName evidence="1">Uncharacterized protein</fullName>
    </submittedName>
</protein>
<dbReference type="EMBL" id="LNQR01000011">
    <property type="protein sequence ID" value="KWT93341.1"/>
    <property type="molecule type" value="Genomic_DNA"/>
</dbReference>
<keyword evidence="2" id="KW-1185">Reference proteome</keyword>
<sequence length="62" mass="7097">MWKVVKDLKNGVWYLDTYENAGSIIKIDLKEVFANPDRYMKPVGLSDIPYPGVPTINDLLKN</sequence>
<comment type="caution">
    <text evidence="1">The sequence shown here is derived from an EMBL/GenBank/DDBJ whole genome shotgun (WGS) entry which is preliminary data.</text>
</comment>
<evidence type="ECO:0000313" key="1">
    <source>
        <dbReference type="EMBL" id="KWT93341.1"/>
    </source>
</evidence>
<reference evidence="1 2" key="1">
    <citation type="submission" date="2015-11" db="EMBL/GenBank/DDBJ databases">
        <authorList>
            <person name="Lin W."/>
        </authorList>
    </citation>
    <scope>NUCLEOTIDE SEQUENCE [LARGE SCALE GENOMIC DNA]</scope>
    <source>
        <strain evidence="1 2">HCH-1</strain>
    </source>
</reference>
<dbReference type="Proteomes" id="UP000060487">
    <property type="component" value="Unassembled WGS sequence"/>
</dbReference>
<evidence type="ECO:0000313" key="2">
    <source>
        <dbReference type="Proteomes" id="UP000060487"/>
    </source>
</evidence>
<name>A0ABR5SJ25_9BACT</name>
<proteinExistence type="predicted"/>
<gene>
    <name evidence="1" type="ORF">ASN18_0317</name>
</gene>
<accession>A0ABR5SJ25</accession>